<feature type="region of interest" description="Disordered" evidence="1">
    <location>
        <begin position="1"/>
        <end position="20"/>
    </location>
</feature>
<protein>
    <submittedName>
        <fullName evidence="2">Uncharacterized protein</fullName>
    </submittedName>
</protein>
<dbReference type="Proteomes" id="UP000324222">
    <property type="component" value="Unassembled WGS sequence"/>
</dbReference>
<dbReference type="AlphaFoldDB" id="A0A5B7I189"/>
<keyword evidence="3" id="KW-1185">Reference proteome</keyword>
<organism evidence="2 3">
    <name type="scientific">Portunus trituberculatus</name>
    <name type="common">Swimming crab</name>
    <name type="synonym">Neptunus trituberculatus</name>
    <dbReference type="NCBI Taxonomy" id="210409"/>
    <lineage>
        <taxon>Eukaryota</taxon>
        <taxon>Metazoa</taxon>
        <taxon>Ecdysozoa</taxon>
        <taxon>Arthropoda</taxon>
        <taxon>Crustacea</taxon>
        <taxon>Multicrustacea</taxon>
        <taxon>Malacostraca</taxon>
        <taxon>Eumalacostraca</taxon>
        <taxon>Eucarida</taxon>
        <taxon>Decapoda</taxon>
        <taxon>Pleocyemata</taxon>
        <taxon>Brachyura</taxon>
        <taxon>Eubrachyura</taxon>
        <taxon>Portunoidea</taxon>
        <taxon>Portunidae</taxon>
        <taxon>Portuninae</taxon>
        <taxon>Portunus</taxon>
    </lineage>
</organism>
<evidence type="ECO:0000313" key="2">
    <source>
        <dbReference type="EMBL" id="MPC74494.1"/>
    </source>
</evidence>
<sequence>MMSLKQAATHNAGELKAKRSKEKLIFRKKKIEIVKCHEGEGANFITRTLQLPPNPLSPLSSNKQ</sequence>
<comment type="caution">
    <text evidence="2">The sequence shown here is derived from an EMBL/GenBank/DDBJ whole genome shotgun (WGS) entry which is preliminary data.</text>
</comment>
<name>A0A5B7I189_PORTR</name>
<gene>
    <name evidence="2" type="ORF">E2C01_068854</name>
</gene>
<proteinExistence type="predicted"/>
<dbReference type="EMBL" id="VSRR010039025">
    <property type="protein sequence ID" value="MPC74494.1"/>
    <property type="molecule type" value="Genomic_DNA"/>
</dbReference>
<accession>A0A5B7I189</accession>
<evidence type="ECO:0000256" key="1">
    <source>
        <dbReference type="SAM" id="MobiDB-lite"/>
    </source>
</evidence>
<reference evidence="2 3" key="1">
    <citation type="submission" date="2019-05" db="EMBL/GenBank/DDBJ databases">
        <title>Another draft genome of Portunus trituberculatus and its Hox gene families provides insights of decapod evolution.</title>
        <authorList>
            <person name="Jeong J.-H."/>
            <person name="Song I."/>
            <person name="Kim S."/>
            <person name="Choi T."/>
            <person name="Kim D."/>
            <person name="Ryu S."/>
            <person name="Kim W."/>
        </authorList>
    </citation>
    <scope>NUCLEOTIDE SEQUENCE [LARGE SCALE GENOMIC DNA]</scope>
    <source>
        <tissue evidence="2">Muscle</tissue>
    </source>
</reference>
<evidence type="ECO:0000313" key="3">
    <source>
        <dbReference type="Proteomes" id="UP000324222"/>
    </source>
</evidence>